<dbReference type="EMBL" id="CP082237">
    <property type="protein sequence ID" value="QZT32909.1"/>
    <property type="molecule type" value="Genomic_DNA"/>
</dbReference>
<dbReference type="OrthoDB" id="9784101at2"/>
<dbReference type="PANTHER" id="PTHR43591:SF24">
    <property type="entry name" value="2-METHOXY-6-POLYPRENYL-1,4-BENZOQUINOL METHYLASE, MITOCHONDRIAL"/>
    <property type="match status" value="1"/>
</dbReference>
<dbReference type="PANTHER" id="PTHR43591">
    <property type="entry name" value="METHYLTRANSFERASE"/>
    <property type="match status" value="1"/>
</dbReference>
<evidence type="ECO:0000259" key="1">
    <source>
        <dbReference type="Pfam" id="PF08241"/>
    </source>
</evidence>
<name>F5L8K7_CALTT</name>
<evidence type="ECO:0000313" key="5">
    <source>
        <dbReference type="Proteomes" id="UP000825179"/>
    </source>
</evidence>
<dbReference type="Pfam" id="PF08241">
    <property type="entry name" value="Methyltransf_11"/>
    <property type="match status" value="1"/>
</dbReference>
<keyword evidence="2" id="KW-0808">Transferase</keyword>
<dbReference type="eggNOG" id="COG2226">
    <property type="taxonomic scope" value="Bacteria"/>
</dbReference>
<dbReference type="RefSeq" id="WP_007505449.1">
    <property type="nucleotide sequence ID" value="NZ_AFCE01000151.1"/>
</dbReference>
<reference evidence="2 4" key="1">
    <citation type="journal article" date="2011" name="J. Bacteriol.">
        <title>Draft genome sequence of the thermoalkaliphilic Caldalkalibacillus thermarum strain TA2.A1.</title>
        <authorList>
            <person name="Kalamorz F."/>
            <person name="Keis S."/>
            <person name="McMillan D.G."/>
            <person name="Olsson K."/>
            <person name="Stanton J.A."/>
            <person name="Stockwell P."/>
            <person name="Black M.A."/>
            <person name="Klingeman D.M."/>
            <person name="Land M.L."/>
            <person name="Han C.S."/>
            <person name="Martin S.L."/>
            <person name="Becher S.A."/>
            <person name="Peddie C.J."/>
            <person name="Morgan H.W."/>
            <person name="Matthies D."/>
            <person name="Preiss L."/>
            <person name="Meier T."/>
            <person name="Brown S.D."/>
            <person name="Cook G.M."/>
        </authorList>
    </citation>
    <scope>NUCLEOTIDE SEQUENCE [LARGE SCALE GENOMIC DNA]</scope>
    <source>
        <strain evidence="2 4">TA2.A1</strain>
    </source>
</reference>
<evidence type="ECO:0000313" key="4">
    <source>
        <dbReference type="Proteomes" id="UP000010716"/>
    </source>
</evidence>
<keyword evidence="2" id="KW-0489">Methyltransferase</keyword>
<proteinExistence type="predicted"/>
<accession>F5L8K7</accession>
<dbReference type="EMBL" id="AFCE01000151">
    <property type="protein sequence ID" value="EGL82346.1"/>
    <property type="molecule type" value="Genomic_DNA"/>
</dbReference>
<evidence type="ECO:0000313" key="3">
    <source>
        <dbReference type="EMBL" id="QZT32909.1"/>
    </source>
</evidence>
<sequence length="162" mass="18133">MTGHRFHPDKADKLVDPKRREKLNPDALLSKLGFKDGERIADLGAGNGFFTLPMAKISSEPVYAVDIEPQMLAKLKERAEKEGLDHIRYIESDLESITLEDHAVDKVFIAFVLHEVGNLSKALCEVKRILKPGGKGLILEWEAVEMEEGPPLHERIHSDALT</sequence>
<reference evidence="3" key="3">
    <citation type="submission" date="2021-08" db="EMBL/GenBank/DDBJ databases">
        <authorList>
            <person name="de Jong S."/>
            <person name="van den Broek M."/>
            <person name="Merkel A."/>
            <person name="de la Torre Cortes P."/>
            <person name="Kalamorz F."/>
            <person name="Cook G."/>
            <person name="van Loosdrecht M."/>
            <person name="McMillan D."/>
        </authorList>
    </citation>
    <scope>NUCLEOTIDE SEQUENCE</scope>
    <source>
        <strain evidence="3">TA2.A1</strain>
    </source>
</reference>
<dbReference type="GO" id="GO:0032259">
    <property type="term" value="P:methylation"/>
    <property type="evidence" value="ECO:0007669"/>
    <property type="project" value="UniProtKB-KW"/>
</dbReference>
<dbReference type="InterPro" id="IPR029063">
    <property type="entry name" value="SAM-dependent_MTases_sf"/>
</dbReference>
<dbReference type="Proteomes" id="UP000010716">
    <property type="component" value="Unassembled WGS sequence"/>
</dbReference>
<dbReference type="CDD" id="cd02440">
    <property type="entry name" value="AdoMet_MTases"/>
    <property type="match status" value="1"/>
</dbReference>
<gene>
    <name evidence="2" type="ORF">CathTA2_2162</name>
    <name evidence="3" type="ORF">HUR95_11215</name>
</gene>
<dbReference type="SUPFAM" id="SSF53335">
    <property type="entry name" value="S-adenosyl-L-methionine-dependent methyltransferases"/>
    <property type="match status" value="1"/>
</dbReference>
<organism evidence="2 4">
    <name type="scientific">Caldalkalibacillus thermarum (strain TA2.A1)</name>
    <dbReference type="NCBI Taxonomy" id="986075"/>
    <lineage>
        <taxon>Bacteria</taxon>
        <taxon>Bacillati</taxon>
        <taxon>Bacillota</taxon>
        <taxon>Bacilli</taxon>
        <taxon>Bacillales</taxon>
        <taxon>Bacillaceae</taxon>
        <taxon>Caldalkalibacillus</taxon>
    </lineage>
</organism>
<feature type="domain" description="Methyltransferase type 11" evidence="1">
    <location>
        <begin position="42"/>
        <end position="136"/>
    </location>
</feature>
<protein>
    <submittedName>
        <fullName evidence="3">Methyltransferase domain-containing protein</fullName>
    </submittedName>
    <submittedName>
        <fullName evidence="2">Methyltransferase type 11</fullName>
    </submittedName>
</protein>
<dbReference type="InterPro" id="IPR013216">
    <property type="entry name" value="Methyltransf_11"/>
</dbReference>
<evidence type="ECO:0000313" key="2">
    <source>
        <dbReference type="EMBL" id="EGL82346.1"/>
    </source>
</evidence>
<dbReference type="KEGG" id="cthu:HUR95_11215"/>
<dbReference type="AlphaFoldDB" id="F5L8K7"/>
<keyword evidence="5" id="KW-1185">Reference proteome</keyword>
<dbReference type="GO" id="GO:0008757">
    <property type="term" value="F:S-adenosylmethionine-dependent methyltransferase activity"/>
    <property type="evidence" value="ECO:0007669"/>
    <property type="project" value="InterPro"/>
</dbReference>
<dbReference type="Proteomes" id="UP000825179">
    <property type="component" value="Chromosome"/>
</dbReference>
<dbReference type="Gene3D" id="3.40.50.150">
    <property type="entry name" value="Vaccinia Virus protein VP39"/>
    <property type="match status" value="1"/>
</dbReference>
<reference evidence="3 5" key="2">
    <citation type="journal article" date="2020" name="Extremophiles">
        <title>Genomic analysis of Caldalkalibacillus thermarum TA2.A1 reveals aerobic alkaliphilic metabolism and evolutionary hallmarks linking alkaliphilic bacteria and plant life.</title>
        <authorList>
            <person name="de Jong S.I."/>
            <person name="van den Broek M.A."/>
            <person name="Merkel A.Y."/>
            <person name="de la Torre Cortes P."/>
            <person name="Kalamorz F."/>
            <person name="Cook G.M."/>
            <person name="van Loosdrecht M.C.M."/>
            <person name="McMillan D.G.G."/>
        </authorList>
    </citation>
    <scope>NUCLEOTIDE SEQUENCE [LARGE SCALE GENOMIC DNA]</scope>
    <source>
        <strain evidence="3 5">TA2.A1</strain>
    </source>
</reference>